<dbReference type="Pfam" id="PF22543">
    <property type="entry name" value="Rieske_4"/>
    <property type="match status" value="1"/>
</dbReference>
<dbReference type="InterPro" id="IPR017941">
    <property type="entry name" value="Rieske_2Fe-2S"/>
</dbReference>
<sequence>MEEKKQPTGGPYFVGKKDELIEAKRSVRTLEDRDVLIIYQQGVFYALDSYCYHAGGLLQNGDIEELNGRLCIICPKHKYKISLAEGESLYKATDPQETQPVPRWYSKGVKQRTHTVTEINGEVFVQLSKSRDWLESDFFQGEKGKLERAKVEETEKKEKKKLESKK</sequence>
<name>A0A9Y4MX18_9TELE</name>
<proteinExistence type="predicted"/>
<reference evidence="11" key="1">
    <citation type="submission" date="2025-08" db="UniProtKB">
        <authorList>
            <consortium name="RefSeq"/>
        </authorList>
    </citation>
    <scope>IDENTIFICATION</scope>
</reference>
<evidence type="ECO:0000259" key="9">
    <source>
        <dbReference type="PROSITE" id="PS51296"/>
    </source>
</evidence>
<dbReference type="InterPro" id="IPR036922">
    <property type="entry name" value="Rieske_2Fe-2S_sf"/>
</dbReference>
<protein>
    <recommendedName>
        <fullName evidence="8 9">Rieske domain-containing protein</fullName>
    </recommendedName>
</protein>
<evidence type="ECO:0000256" key="7">
    <source>
        <dbReference type="ARBA" id="ARBA00023014"/>
    </source>
</evidence>
<dbReference type="PANTHER" id="PTHR21496">
    <property type="entry name" value="FERREDOXIN-RELATED"/>
    <property type="match status" value="1"/>
</dbReference>
<dbReference type="RefSeq" id="XP_008278742.1">
    <property type="nucleotide sequence ID" value="XM_008280520.1"/>
</dbReference>
<keyword evidence="1" id="KW-0597">Phosphoprotein</keyword>
<evidence type="ECO:0000256" key="6">
    <source>
        <dbReference type="ARBA" id="ARBA00023004"/>
    </source>
</evidence>
<keyword evidence="7" id="KW-0411">Iron-sulfur</keyword>
<evidence type="ECO:0000313" key="10">
    <source>
        <dbReference type="Proteomes" id="UP000694891"/>
    </source>
</evidence>
<evidence type="ECO:0000256" key="8">
    <source>
        <dbReference type="ARBA" id="ARBA00071952"/>
    </source>
</evidence>
<dbReference type="FunFam" id="2.102.10.10:FF:000009">
    <property type="entry name" value="Rieske Fe-S domain containing"/>
    <property type="match status" value="1"/>
</dbReference>
<evidence type="ECO:0000313" key="11">
    <source>
        <dbReference type="RefSeq" id="XP_008278742.1"/>
    </source>
</evidence>
<dbReference type="InterPro" id="IPR054716">
    <property type="entry name" value="Sol_Rieske_ferrdox_dom"/>
</dbReference>
<accession>A0A9Y4MX18</accession>
<evidence type="ECO:0000256" key="4">
    <source>
        <dbReference type="ARBA" id="ARBA00022737"/>
    </source>
</evidence>
<dbReference type="GO" id="GO:0046872">
    <property type="term" value="F:metal ion binding"/>
    <property type="evidence" value="ECO:0007669"/>
    <property type="project" value="UniProtKB-KW"/>
</dbReference>
<dbReference type="Gene3D" id="2.102.10.10">
    <property type="entry name" value="Rieske [2Fe-2S] iron-sulphur domain"/>
    <property type="match status" value="1"/>
</dbReference>
<dbReference type="Proteomes" id="UP000694891">
    <property type="component" value="Unplaced"/>
</dbReference>
<dbReference type="SUPFAM" id="SSF50022">
    <property type="entry name" value="ISP domain"/>
    <property type="match status" value="1"/>
</dbReference>
<dbReference type="AlphaFoldDB" id="A0A9Y4MX18"/>
<keyword evidence="3" id="KW-0479">Metal-binding</keyword>
<evidence type="ECO:0000256" key="1">
    <source>
        <dbReference type="ARBA" id="ARBA00022553"/>
    </source>
</evidence>
<gene>
    <name evidence="11" type="primary">LOC103356402</name>
</gene>
<keyword evidence="5" id="KW-0007">Acetylation</keyword>
<dbReference type="CDD" id="cd03467">
    <property type="entry name" value="Rieske"/>
    <property type="match status" value="1"/>
</dbReference>
<organism evidence="10 11">
    <name type="scientific">Stegastes partitus</name>
    <name type="common">bicolor damselfish</name>
    <dbReference type="NCBI Taxonomy" id="144197"/>
    <lineage>
        <taxon>Eukaryota</taxon>
        <taxon>Metazoa</taxon>
        <taxon>Chordata</taxon>
        <taxon>Craniata</taxon>
        <taxon>Vertebrata</taxon>
        <taxon>Euteleostomi</taxon>
        <taxon>Actinopterygii</taxon>
        <taxon>Neopterygii</taxon>
        <taxon>Teleostei</taxon>
        <taxon>Neoteleostei</taxon>
        <taxon>Acanthomorphata</taxon>
        <taxon>Ovalentaria</taxon>
        <taxon>Pomacentridae</taxon>
        <taxon>Stegastes</taxon>
    </lineage>
</organism>
<keyword evidence="2" id="KW-0001">2Fe-2S</keyword>
<dbReference type="GeneID" id="103356402"/>
<dbReference type="GO" id="GO:0051537">
    <property type="term" value="F:2 iron, 2 sulfur cluster binding"/>
    <property type="evidence" value="ECO:0007669"/>
    <property type="project" value="UniProtKB-KW"/>
</dbReference>
<evidence type="ECO:0000256" key="2">
    <source>
        <dbReference type="ARBA" id="ARBA00022714"/>
    </source>
</evidence>
<feature type="domain" description="Rieske" evidence="9">
    <location>
        <begin position="11"/>
        <end position="110"/>
    </location>
</feature>
<dbReference type="PANTHER" id="PTHR21496:SF18">
    <property type="entry name" value="RIESKE DOMAIN-CONTAINING PROTEIN"/>
    <property type="match status" value="1"/>
</dbReference>
<dbReference type="PROSITE" id="PS51296">
    <property type="entry name" value="RIESKE"/>
    <property type="match status" value="1"/>
</dbReference>
<keyword evidence="6" id="KW-0408">Iron</keyword>
<keyword evidence="4" id="KW-0677">Repeat</keyword>
<evidence type="ECO:0000256" key="3">
    <source>
        <dbReference type="ARBA" id="ARBA00022723"/>
    </source>
</evidence>
<keyword evidence="10" id="KW-1185">Reference proteome</keyword>
<evidence type="ECO:0000256" key="5">
    <source>
        <dbReference type="ARBA" id="ARBA00022990"/>
    </source>
</evidence>